<gene>
    <name evidence="2" type="ORF">FOZ62_022068</name>
</gene>
<name>A0A7J6PYL9_PEROL</name>
<dbReference type="Proteomes" id="UP000574390">
    <property type="component" value="Unassembled WGS sequence"/>
</dbReference>
<dbReference type="AlphaFoldDB" id="A0A7J6PYL9"/>
<comment type="caution">
    <text evidence="2">The sequence shown here is derived from an EMBL/GenBank/DDBJ whole genome shotgun (WGS) entry which is preliminary data.</text>
</comment>
<dbReference type="EMBL" id="JABANM010033502">
    <property type="protein sequence ID" value="KAF4701158.1"/>
    <property type="molecule type" value="Genomic_DNA"/>
</dbReference>
<feature type="non-terminal residue" evidence="2">
    <location>
        <position position="1"/>
    </location>
</feature>
<feature type="compositionally biased region" description="Acidic residues" evidence="1">
    <location>
        <begin position="1"/>
        <end position="10"/>
    </location>
</feature>
<evidence type="ECO:0000256" key="1">
    <source>
        <dbReference type="SAM" id="MobiDB-lite"/>
    </source>
</evidence>
<reference evidence="2 3" key="1">
    <citation type="submission" date="2020-04" db="EMBL/GenBank/DDBJ databases">
        <title>Perkinsus olseni comparative genomics.</title>
        <authorList>
            <person name="Bogema D.R."/>
        </authorList>
    </citation>
    <scope>NUCLEOTIDE SEQUENCE [LARGE SCALE GENOMIC DNA]</scope>
    <source>
        <strain evidence="2">ATCC PRA-205</strain>
    </source>
</reference>
<proteinExistence type="predicted"/>
<feature type="region of interest" description="Disordered" evidence="1">
    <location>
        <begin position="1"/>
        <end position="40"/>
    </location>
</feature>
<sequence length="114" mass="12174">MASMVDDDAATPDGGSPELEESPAPDQKQASDGSDGAKMMSLNIRIAGGGRNASRDQLDFVKEVNGDLTLKEAEADLLEEEDFKEGGSTRATWIVAGSLLPRDVPLKDIEKLNR</sequence>
<accession>A0A7J6PYL9</accession>
<protein>
    <submittedName>
        <fullName evidence="2">Uncharacterized protein</fullName>
    </submittedName>
</protein>
<evidence type="ECO:0000313" key="3">
    <source>
        <dbReference type="Proteomes" id="UP000574390"/>
    </source>
</evidence>
<evidence type="ECO:0000313" key="2">
    <source>
        <dbReference type="EMBL" id="KAF4701158.1"/>
    </source>
</evidence>
<organism evidence="2 3">
    <name type="scientific">Perkinsus olseni</name>
    <name type="common">Perkinsus atlanticus</name>
    <dbReference type="NCBI Taxonomy" id="32597"/>
    <lineage>
        <taxon>Eukaryota</taxon>
        <taxon>Sar</taxon>
        <taxon>Alveolata</taxon>
        <taxon>Perkinsozoa</taxon>
        <taxon>Perkinsea</taxon>
        <taxon>Perkinsida</taxon>
        <taxon>Perkinsidae</taxon>
        <taxon>Perkinsus</taxon>
    </lineage>
</organism>